<dbReference type="Pfam" id="PF17975">
    <property type="entry name" value="RNR_Alpha"/>
    <property type="match status" value="1"/>
</dbReference>
<dbReference type="EC" id="1.17.4.2" evidence="3"/>
<evidence type="ECO:0000256" key="2">
    <source>
        <dbReference type="ARBA" id="ARBA00005654"/>
    </source>
</evidence>
<evidence type="ECO:0000313" key="14">
    <source>
        <dbReference type="Proteomes" id="UP000092093"/>
    </source>
</evidence>
<dbReference type="GO" id="GO:0008998">
    <property type="term" value="F:ribonucleoside-triphosphate reductase (thioredoxin) activity"/>
    <property type="evidence" value="ECO:0007669"/>
    <property type="project" value="UniProtKB-EC"/>
</dbReference>
<name>A0A1B7X8A4_APHFL</name>
<evidence type="ECO:0000256" key="9">
    <source>
        <dbReference type="ARBA" id="ARBA00023285"/>
    </source>
</evidence>
<dbReference type="GO" id="GO:0004748">
    <property type="term" value="F:ribonucleoside-diphosphate reductase activity, thioredoxin disulfide as acceptor"/>
    <property type="evidence" value="ECO:0007669"/>
    <property type="project" value="TreeGrafter"/>
</dbReference>
<keyword evidence="6" id="KW-0560">Oxidoreductase</keyword>
<dbReference type="AlphaFoldDB" id="A0A1B7X8A4"/>
<keyword evidence="7" id="KW-1015">Disulfide bond</keyword>
<comment type="similarity">
    <text evidence="2">Belongs to the class II ribonucleoside-triphosphate reductase family.</text>
</comment>
<dbReference type="InterPro" id="IPR050862">
    <property type="entry name" value="RdRp_reductase_class-2"/>
</dbReference>
<keyword evidence="9" id="KW-0170">Cobalt</keyword>
<feature type="domain" description="Ribonucleotide reductase alpha-helical" evidence="11">
    <location>
        <begin position="9"/>
        <end position="114"/>
    </location>
</feature>
<dbReference type="Proteomes" id="UP000092093">
    <property type="component" value="Unassembled WGS sequence"/>
</dbReference>
<comment type="catalytic activity">
    <reaction evidence="10">
        <text>a 2'-deoxyribonucleoside 5'-triphosphate + [thioredoxin]-disulfide + H2O = a ribonucleoside 5'-triphosphate + [thioredoxin]-dithiol</text>
        <dbReference type="Rhea" id="RHEA:12701"/>
        <dbReference type="Rhea" id="RHEA-COMP:10698"/>
        <dbReference type="Rhea" id="RHEA-COMP:10700"/>
        <dbReference type="ChEBI" id="CHEBI:15377"/>
        <dbReference type="ChEBI" id="CHEBI:29950"/>
        <dbReference type="ChEBI" id="CHEBI:50058"/>
        <dbReference type="ChEBI" id="CHEBI:61557"/>
        <dbReference type="ChEBI" id="CHEBI:61560"/>
        <dbReference type="EC" id="1.17.4.2"/>
    </reaction>
</comment>
<dbReference type="InterPro" id="IPR054158">
    <property type="entry name" value="RNR-II_ins_dom"/>
</dbReference>
<evidence type="ECO:0000256" key="1">
    <source>
        <dbReference type="ARBA" id="ARBA00001922"/>
    </source>
</evidence>
<evidence type="ECO:0000259" key="12">
    <source>
        <dbReference type="Pfam" id="PF21995"/>
    </source>
</evidence>
<evidence type="ECO:0000313" key="13">
    <source>
        <dbReference type="EMBL" id="OBQ45635.1"/>
    </source>
</evidence>
<dbReference type="Gene3D" id="3.20.70.20">
    <property type="match status" value="3"/>
</dbReference>
<evidence type="ECO:0000256" key="7">
    <source>
        <dbReference type="ARBA" id="ARBA00023157"/>
    </source>
</evidence>
<comment type="cofactor">
    <cofactor evidence="1">
        <name>adenosylcob(III)alamin</name>
        <dbReference type="ChEBI" id="CHEBI:18408"/>
    </cofactor>
</comment>
<reference evidence="13 14" key="1">
    <citation type="submission" date="2015-09" db="EMBL/GenBank/DDBJ databases">
        <title>Aphanizomenon flos-aquae WA102.</title>
        <authorList>
            <person name="Driscoll C."/>
        </authorList>
    </citation>
    <scope>NUCLEOTIDE SEQUENCE [LARGE SCALE GENOMIC DNA]</scope>
    <source>
        <strain evidence="13">WA102</strain>
    </source>
</reference>
<sequence>MSDFFSFKLPEDFVEKYKSQESPFGFKDAAENSLGEITFIRTYSRMKEDGTKERWHEVCRRVIEGMYSVQKNHAKENRLPWNDYKAQKSAQEAFQRMFELKWTPPGRGMWAFGTPMTMEKKNSAALQNCAMVSTKDLDKNDPGALFAWVMDALMLGIGVGFDTVGQDKNFSIYTPTEPEQVFEIPDTREGWVESVRLLINSYLRANQSIQKFNYDLIRPLGAPIKGFGGVASGPAPLIKLHDQIDRVIGSRGGETLDSRAIVDLVNLIGTCVVSGNVRRSATLALGNAGDETFMNLKNAELFPERNSFDPDNPGWAWMSNNSISAEVGTKYEDYVDLITENGEPGFIWLDVARNYGRLKDAPDGKDYRVMGFNPCAEQPLESYELCTLVEVHLNRHESKEDFLRTLKFAYLYGKTVTLVPTHWPQTNGIMQRNRRIGTSLTGIASFADQKGLPIVREWMDEGYNKIRHYDHQYSEWLCVRESIRVTTVKPSGSVSILSGATPGVHWGPGGNFFLRAVRFGNTDPMMHLFKAAGYTIEDDVVSANTSVVYFPIKSGHPRSEKDVTLFEKIALAATAQKYWSDNGVSVTLSFDKETESKHVVPALHMYEGQLKAVSFLPMGNTVYPQQPYTQITEEQYESYIGKLKHIDFAAIYDGAENLEAQGEMYCTTDYCEIKINK</sequence>
<dbReference type="PANTHER" id="PTHR43371">
    <property type="entry name" value="VITAMIN B12-DEPENDENT RIBONUCLEOTIDE REDUCTASE"/>
    <property type="match status" value="1"/>
</dbReference>
<evidence type="ECO:0000256" key="10">
    <source>
        <dbReference type="ARBA" id="ARBA00048987"/>
    </source>
</evidence>
<dbReference type="PANTHER" id="PTHR43371:SF1">
    <property type="entry name" value="RIBONUCLEOSIDE-DIPHOSPHATE REDUCTASE"/>
    <property type="match status" value="1"/>
</dbReference>
<keyword evidence="4" id="KW-0846">Cobalamin</keyword>
<organism evidence="13 14">
    <name type="scientific">Aphanizomenon flos-aquae WA102</name>
    <dbReference type="NCBI Taxonomy" id="1710896"/>
    <lineage>
        <taxon>Bacteria</taxon>
        <taxon>Bacillati</taxon>
        <taxon>Cyanobacteriota</taxon>
        <taxon>Cyanophyceae</taxon>
        <taxon>Nostocales</taxon>
        <taxon>Aphanizomenonaceae</taxon>
        <taxon>Aphanizomenon</taxon>
    </lineage>
</organism>
<evidence type="ECO:0000256" key="3">
    <source>
        <dbReference type="ARBA" id="ARBA00012275"/>
    </source>
</evidence>
<dbReference type="Pfam" id="PF21995">
    <property type="entry name" value="RNR-II_ins_dom"/>
    <property type="match status" value="1"/>
</dbReference>
<dbReference type="SUPFAM" id="SSF51998">
    <property type="entry name" value="PFL-like glycyl radical enzymes"/>
    <property type="match status" value="1"/>
</dbReference>
<feature type="domain" description="B12-dependent ribonucleotide reductase insertion" evidence="12">
    <location>
        <begin position="177"/>
        <end position="248"/>
    </location>
</feature>
<dbReference type="EMBL" id="LJOW01000002">
    <property type="protein sequence ID" value="OBQ45635.1"/>
    <property type="molecule type" value="Genomic_DNA"/>
</dbReference>
<dbReference type="InterPro" id="IPR040763">
    <property type="entry name" value="RNR_alpha_hel"/>
</dbReference>
<evidence type="ECO:0000256" key="6">
    <source>
        <dbReference type="ARBA" id="ARBA00023002"/>
    </source>
</evidence>
<gene>
    <name evidence="13" type="ORF">AN484_01315</name>
</gene>
<proteinExistence type="inferred from homology"/>
<evidence type="ECO:0000256" key="5">
    <source>
        <dbReference type="ARBA" id="ARBA00022705"/>
    </source>
</evidence>
<dbReference type="GO" id="GO:0031419">
    <property type="term" value="F:cobalamin binding"/>
    <property type="evidence" value="ECO:0007669"/>
    <property type="project" value="UniProtKB-KW"/>
</dbReference>
<protein>
    <recommendedName>
        <fullName evidence="3">ribonucleoside-triphosphate reductase (thioredoxin)</fullName>
        <ecNumber evidence="3">1.17.4.2</ecNumber>
    </recommendedName>
</protein>
<accession>A0A1B7X8A4</accession>
<evidence type="ECO:0000256" key="4">
    <source>
        <dbReference type="ARBA" id="ARBA00022628"/>
    </source>
</evidence>
<dbReference type="PATRIC" id="fig|1710896.3.peg.2632"/>
<comment type="caution">
    <text evidence="13">The sequence shown here is derived from an EMBL/GenBank/DDBJ whole genome shotgun (WGS) entry which is preliminary data.</text>
</comment>
<evidence type="ECO:0000259" key="11">
    <source>
        <dbReference type="Pfam" id="PF17975"/>
    </source>
</evidence>
<dbReference type="GO" id="GO:0006260">
    <property type="term" value="P:DNA replication"/>
    <property type="evidence" value="ECO:0007669"/>
    <property type="project" value="UniProtKB-KW"/>
</dbReference>
<evidence type="ECO:0000256" key="8">
    <source>
        <dbReference type="ARBA" id="ARBA00023284"/>
    </source>
</evidence>
<keyword evidence="5" id="KW-0235">DNA replication</keyword>
<keyword evidence="8" id="KW-0676">Redox-active center</keyword>